<dbReference type="EMBL" id="HBIW01014686">
    <property type="protein sequence ID" value="CAE0697211.1"/>
    <property type="molecule type" value="Transcribed_RNA"/>
</dbReference>
<name>A0A7S3ZXJ8_9STRA</name>
<sequence length="160" mass="16961">MKSALRTAPAKGRGKKRVRFAGAQEFVVGAPPPIGEFQFARLATVSTRAATPLFTIAATGTSRRAKGFWGEGWPAPPPRVKTIGGDSDDEYETVLEWFCDKCGAAIDDGAARYECATCPAEYCQCAACYRAGVISDARHAHPLVPSSAPHHITQGVSHAG</sequence>
<organism evidence="4">
    <name type="scientific">Pelagomonas calceolata</name>
    <dbReference type="NCBI Taxonomy" id="35677"/>
    <lineage>
        <taxon>Eukaryota</taxon>
        <taxon>Sar</taxon>
        <taxon>Stramenopiles</taxon>
        <taxon>Ochrophyta</taxon>
        <taxon>Pelagophyceae</taxon>
        <taxon>Pelagomonadales</taxon>
        <taxon>Pelagomonadaceae</taxon>
        <taxon>Pelagomonas</taxon>
    </lineage>
</organism>
<evidence type="ECO:0000256" key="2">
    <source>
        <dbReference type="ARBA" id="ARBA00022771"/>
    </source>
</evidence>
<dbReference type="InterPro" id="IPR043145">
    <property type="entry name" value="Znf_ZZ_sf"/>
</dbReference>
<keyword evidence="1" id="KW-0479">Metal-binding</keyword>
<protein>
    <recommendedName>
        <fullName evidence="5">ZZ-type domain-containing protein</fullName>
    </recommendedName>
</protein>
<evidence type="ECO:0000256" key="1">
    <source>
        <dbReference type="ARBA" id="ARBA00022723"/>
    </source>
</evidence>
<evidence type="ECO:0000313" key="4">
    <source>
        <dbReference type="EMBL" id="CAE0697211.1"/>
    </source>
</evidence>
<evidence type="ECO:0000256" key="3">
    <source>
        <dbReference type="ARBA" id="ARBA00022833"/>
    </source>
</evidence>
<dbReference type="Gene3D" id="3.30.60.90">
    <property type="match status" value="1"/>
</dbReference>
<gene>
    <name evidence="4" type="ORF">PCAL00307_LOCUS12647</name>
</gene>
<dbReference type="SUPFAM" id="SSF57850">
    <property type="entry name" value="RING/U-box"/>
    <property type="match status" value="1"/>
</dbReference>
<dbReference type="GO" id="GO:0008270">
    <property type="term" value="F:zinc ion binding"/>
    <property type="evidence" value="ECO:0007669"/>
    <property type="project" value="UniProtKB-KW"/>
</dbReference>
<keyword evidence="3" id="KW-0862">Zinc</keyword>
<reference evidence="4" key="1">
    <citation type="submission" date="2021-01" db="EMBL/GenBank/DDBJ databases">
        <authorList>
            <person name="Corre E."/>
            <person name="Pelletier E."/>
            <person name="Niang G."/>
            <person name="Scheremetjew M."/>
            <person name="Finn R."/>
            <person name="Kale V."/>
            <person name="Holt S."/>
            <person name="Cochrane G."/>
            <person name="Meng A."/>
            <person name="Brown T."/>
            <person name="Cohen L."/>
        </authorList>
    </citation>
    <scope>NUCLEOTIDE SEQUENCE</scope>
    <source>
        <strain evidence="4">CCMP1756</strain>
    </source>
</reference>
<evidence type="ECO:0008006" key="5">
    <source>
        <dbReference type="Google" id="ProtNLM"/>
    </source>
</evidence>
<proteinExistence type="predicted"/>
<keyword evidence="2" id="KW-0863">Zinc-finger</keyword>
<accession>A0A7S3ZXJ8</accession>
<dbReference type="AlphaFoldDB" id="A0A7S3ZXJ8"/>